<proteinExistence type="predicted"/>
<evidence type="ECO:0000256" key="1">
    <source>
        <dbReference type="SAM" id="SignalP"/>
    </source>
</evidence>
<accession>A0A8H8CYG5</accession>
<feature type="signal peptide" evidence="1">
    <location>
        <begin position="1"/>
        <end position="22"/>
    </location>
</feature>
<organism evidence="2 3">
    <name type="scientific">Ajellomyces capsulatus</name>
    <name type="common">Darling's disease fungus</name>
    <name type="synonym">Histoplasma capsulatum</name>
    <dbReference type="NCBI Taxonomy" id="5037"/>
    <lineage>
        <taxon>Eukaryota</taxon>
        <taxon>Fungi</taxon>
        <taxon>Dikarya</taxon>
        <taxon>Ascomycota</taxon>
        <taxon>Pezizomycotina</taxon>
        <taxon>Eurotiomycetes</taxon>
        <taxon>Eurotiomycetidae</taxon>
        <taxon>Onygenales</taxon>
        <taxon>Ajellomycetaceae</taxon>
        <taxon>Histoplasma</taxon>
    </lineage>
</organism>
<evidence type="ECO:0008006" key="4">
    <source>
        <dbReference type="Google" id="ProtNLM"/>
    </source>
</evidence>
<feature type="chain" id="PRO_5034931998" description="RanBP2-type domain-containing protein" evidence="1">
    <location>
        <begin position="23"/>
        <end position="177"/>
    </location>
</feature>
<evidence type="ECO:0000313" key="2">
    <source>
        <dbReference type="EMBL" id="KAG5293328.1"/>
    </source>
</evidence>
<keyword evidence="1" id="KW-0732">Signal</keyword>
<dbReference type="AlphaFoldDB" id="A0A8H8CYG5"/>
<dbReference type="EMBL" id="JAEVHI010000004">
    <property type="protein sequence ID" value="KAG5293328.1"/>
    <property type="molecule type" value="Genomic_DNA"/>
</dbReference>
<sequence length="177" mass="20095">MVMKYFAAKILSLGSLVLLAMAYTIQMGSDVSETVKKVKYDLNGVLHVDAEGVLRSYDQEGNVIDYRRLDSNTLNNIAQLYAEENSNKLIDLWSNVDSSLIDEEQVWAPPSHLMPPSVSEADAAEQLQSANPKVFPRWWNYCNQYRCTENWECPRQDPICIRCVRSGNFTAGMCFDV</sequence>
<evidence type="ECO:0000313" key="3">
    <source>
        <dbReference type="Proteomes" id="UP000670092"/>
    </source>
</evidence>
<dbReference type="Proteomes" id="UP000670092">
    <property type="component" value="Unassembled WGS sequence"/>
</dbReference>
<comment type="caution">
    <text evidence="2">The sequence shown here is derived from an EMBL/GenBank/DDBJ whole genome shotgun (WGS) entry which is preliminary data.</text>
</comment>
<name>A0A8H8CYG5_AJECA</name>
<dbReference type="OrthoDB" id="3660917at2759"/>
<gene>
    <name evidence="2" type="ORF">I7I52_04607</name>
</gene>
<reference evidence="2 3" key="1">
    <citation type="submission" date="2021-01" db="EMBL/GenBank/DDBJ databases">
        <title>Chromosome-level genome assembly of a human fungal pathogen reveals clustering of transcriptionally co-regulated genes.</title>
        <authorList>
            <person name="Voorhies M."/>
            <person name="Cohen S."/>
            <person name="Shea T.P."/>
            <person name="Petrus S."/>
            <person name="Munoz J.F."/>
            <person name="Poplawski S."/>
            <person name="Goldman W.E."/>
            <person name="Michael T."/>
            <person name="Cuomo C.A."/>
            <person name="Sil A."/>
            <person name="Beyhan S."/>
        </authorList>
    </citation>
    <scope>NUCLEOTIDE SEQUENCE [LARGE SCALE GENOMIC DNA]</scope>
    <source>
        <strain evidence="2 3">G184AR</strain>
    </source>
</reference>
<protein>
    <recommendedName>
        <fullName evidence="4">RanBP2-type domain-containing protein</fullName>
    </recommendedName>
</protein>
<dbReference type="VEuPathDB" id="FungiDB:I7I52_04607"/>